<accession>A0A3L6EHP5</accession>
<dbReference type="InterPro" id="IPR041221">
    <property type="entry name" value="APC1_C"/>
</dbReference>
<keyword evidence="10" id="KW-0131">Cell cycle</keyword>
<dbReference type="Pfam" id="PF12859">
    <property type="entry name" value="ANAPC1"/>
    <property type="match status" value="2"/>
</dbReference>
<evidence type="ECO:0000256" key="1">
    <source>
        <dbReference type="ARBA" id="ARBA00004123"/>
    </source>
</evidence>
<evidence type="ECO:0000259" key="13">
    <source>
        <dbReference type="Pfam" id="PF20518"/>
    </source>
</evidence>
<evidence type="ECO:0000259" key="11">
    <source>
        <dbReference type="Pfam" id="PF12859"/>
    </source>
</evidence>
<protein>
    <recommendedName>
        <fullName evidence="4">Anaphase-promoting complex subunit 1</fullName>
    </recommendedName>
</protein>
<dbReference type="ExpressionAtlas" id="A0A3L6EHP5">
    <property type="expression patterns" value="baseline and differential"/>
</dbReference>
<evidence type="ECO:0000256" key="10">
    <source>
        <dbReference type="ARBA" id="ARBA00023306"/>
    </source>
</evidence>
<sequence length="1887" mass="209649">MAPGSLKIPCPKPKSAAPKIFPPSLGFRPIAGNRLKRPKGRQLASFRLTPPIVHTALRLLPGADSFPLLLDAAAASSGIMASVGSRRLTVLREFRPHGLAVEEADGQGVPGAPPPQDYDYFLFDPALAISPTPDPSDEASSSGADGDHELFIRDNQIIWSNGSRVHKRYVSPNTVIMACWCRMNAISDALLCVLQVDTLSLYNVTGEIVCIPLPYAVSSIWPLPFGLLLQKSTDGGHMVSSSSSLLNARDLNRPSKEYGLTYNIPFQANILETDNKANGAIISSHLILKHPFEEPQATYVEEKDKLTMMRDFDEKTIWTSDVIPLIASYHKGKFQHSVWQIDGASYQEAMNENTMLPVDISSHKCAFRKIWQGKCSHSAASKVFLATDIDGMPIISFLLHEQKILLAVRIQVDDATEEAFGDIKPHMSWNIPAFAAAPVVVTRPRVRVGVLPFTDILVLSSDNDLLLYSGKQCLCRYTLPNELGKGFFSNHELNSDISDTYSDLKITSIADAVEGRINVTCSNGLMLRCSLRKNPSSSLVSDCITAMAEGLQSCFYNQFISLFWGSDAAYLYSSSQVDSEWEFFSHEIKRVCTKYGQTLSTKSLTFPSKAWDFLINSKYHSQYCKRALSSSNSFLPVSYNTGKTVFNSFLQDEHSSDVSYNIRFMRETLETLHALYENLKLNILRKEDLGCLASLLCTVASSLGEHSYVDYYCRDFPLNLTESPSLVSSNSLTTPPSLFRWFEYCLRHGLNSAKLEDIPTLMRKQKVSAVSWSRKVLSFYSLLLGAERKGKNLSSGVYCEVASGSARNTEELTVLAMVAEKFGHRQLDLLPVGVSLVLRHALDKCRDSPPDDWPATAYVLVGREDLATAKMGTVRKENLLWNNDNLTSMSVPYMLHLQPVIIPTTAPDIPASEVLNSDDSDSVYKSVEDGMEHIFTSTTQLRFGHDLRLNEVRRLLCSARPVPIQTPTNPSVSDQDLHQQQLWNFAQRTTALPFGRGAFTLATTYTLLTEVLVFPKLVLAGRLPAQQNATVNLDLSSRSVSEFKSWAEFHNGVAAGLRLAPFQEKMLRTWIQYNRPSEPNFTHAGLLLAFGLHEHLRVLTVTDAYGYLSQEHDITTLGLLLGLAASHRGTMDPAISKMLYFHVPSRHPSSTPELELPTLLQSAAVMGIGLLYEGSAHALTMKILLGEIGRRSGGDNVLEREGYAVAAGSALGFVALGHGNRAFGFMDTFLDRLFEYIGTKEVYHEKYLNATSADDQSCNPGQMMDGAQINVDVTAPGAILALALIFLKAESEEIAARLNIPNTYFDLQYVRPDFVMLRIIARNLILWSRIQPTKGWVDSQIPETVRCGISNMSEGTIDSDELDAEALFQAYVNIVTGACIALGLKYAGSRNGDAQELLYAYTVYFLNEIKHIPVRTSNILPKGLLQYVDRGTLELCLHLIVLSLSLVMAGSGNLQTFRLLRYLRGRISAEGQVNYGLQMAVSLAIGFLFLGGGTHTFSTQNSAIAALLISLYPRLPTGPNDNRCHLQAFRHLYVIATEPRWIQTVDIDTELPVYCPLEVTVAETDYYDETNYCEVTPCLLPERSVLKSIRVCGPRYWPQVIKLAPEDKPWWRSGDKTNPFNGGVLYIKRKVGSCSYSDDPIGCQSLISRAMHEVCDAPSASCSNQPNSTNGSYFRVDQLVSTFSANPSLIAFAKLCSVSWKSRCNSNFQEFCSQVLYECMSKDRPSLLQAYISFYTTIELMWEHLKTGNFPFYNSLFLPNLKVALAYNEALVDSRITNGGIIHSTFLESLMKRVGDIFAELPNLKDNLHRYLSTGTWPDTQNDVVVLSWYLQWYNIPPAHVVASAVEKVRPRVPAGVSMLPLLRLLLPTTHLVGLMEIEKVQIVMEC</sequence>
<evidence type="ECO:0000256" key="8">
    <source>
        <dbReference type="ARBA" id="ARBA00022786"/>
    </source>
</evidence>
<dbReference type="InterPro" id="IPR024990">
    <property type="entry name" value="Apc1"/>
</dbReference>
<evidence type="ECO:0000256" key="6">
    <source>
        <dbReference type="ARBA" id="ARBA00022737"/>
    </source>
</evidence>
<feature type="domain" description="Anaphase-promoting complex subunit 1 N-terminal" evidence="11">
    <location>
        <begin position="115"/>
        <end position="342"/>
    </location>
</feature>
<feature type="domain" description="Anaphase-promoting complex subunit 1 beta-sandwich" evidence="14">
    <location>
        <begin position="1540"/>
        <end position="1603"/>
    </location>
</feature>
<evidence type="ECO:0000313" key="15">
    <source>
        <dbReference type="EMBL" id="PWZ18757.1"/>
    </source>
</evidence>
<dbReference type="EMBL" id="NCVQ01000007">
    <property type="protein sequence ID" value="PWZ18757.1"/>
    <property type="molecule type" value="Genomic_DNA"/>
</dbReference>
<evidence type="ECO:0000256" key="7">
    <source>
        <dbReference type="ARBA" id="ARBA00022776"/>
    </source>
</evidence>
<dbReference type="Pfam" id="PF18122">
    <property type="entry name" value="APC1_C"/>
    <property type="match status" value="1"/>
</dbReference>
<organism evidence="15">
    <name type="scientific">Zea mays</name>
    <name type="common">Maize</name>
    <dbReference type="NCBI Taxonomy" id="4577"/>
    <lineage>
        <taxon>Eukaryota</taxon>
        <taxon>Viridiplantae</taxon>
        <taxon>Streptophyta</taxon>
        <taxon>Embryophyta</taxon>
        <taxon>Tracheophyta</taxon>
        <taxon>Spermatophyta</taxon>
        <taxon>Magnoliopsida</taxon>
        <taxon>Liliopsida</taxon>
        <taxon>Poales</taxon>
        <taxon>Poaceae</taxon>
        <taxon>PACMAD clade</taxon>
        <taxon>Panicoideae</taxon>
        <taxon>Andropogonodae</taxon>
        <taxon>Andropogoneae</taxon>
        <taxon>Tripsacinae</taxon>
        <taxon>Zea</taxon>
    </lineage>
</organism>
<gene>
    <name evidence="15" type="ORF">Zm00014a_026231</name>
</gene>
<feature type="domain" description="Anaphase-promoting complex subunit 1 N-terminal" evidence="11">
    <location>
        <begin position="377"/>
        <end position="585"/>
    </location>
</feature>
<dbReference type="Proteomes" id="UP000251960">
    <property type="component" value="Chromosome 6"/>
</dbReference>
<feature type="domain" description="Anaphase-promoting complex subunit 1 middle" evidence="13">
    <location>
        <begin position="608"/>
        <end position="867"/>
    </location>
</feature>
<dbReference type="FunFam" id="1.25.10.10:FF:000338">
    <property type="entry name" value="Anaphase-promoting complex subunit 1"/>
    <property type="match status" value="1"/>
</dbReference>
<dbReference type="InterPro" id="IPR011989">
    <property type="entry name" value="ARM-like"/>
</dbReference>
<comment type="similarity">
    <text evidence="3">Belongs to the APC1 family.</text>
</comment>
<keyword evidence="8" id="KW-0833">Ubl conjugation pathway</keyword>
<name>A0A3L6EHP5_MAIZE</name>
<feature type="domain" description="Anaphase-promoting complex subunit 1 C-terminal" evidence="12">
    <location>
        <begin position="1678"/>
        <end position="1837"/>
    </location>
</feature>
<comment type="subcellular location">
    <subcellularLocation>
        <location evidence="1">Nucleus</location>
    </subcellularLocation>
</comment>
<keyword evidence="5" id="KW-0132">Cell division</keyword>
<dbReference type="GO" id="GO:0051301">
    <property type="term" value="P:cell division"/>
    <property type="evidence" value="ECO:0007669"/>
    <property type="project" value="UniProtKB-KW"/>
</dbReference>
<dbReference type="GO" id="GO:0005680">
    <property type="term" value="C:anaphase-promoting complex"/>
    <property type="evidence" value="ECO:0007669"/>
    <property type="project" value="InterPro"/>
</dbReference>
<dbReference type="FunFam" id="1.25.10.10:FF:000211">
    <property type="entry name" value="Anaphase-promoting complex subunit 1"/>
    <property type="match status" value="1"/>
</dbReference>
<evidence type="ECO:0000256" key="3">
    <source>
        <dbReference type="ARBA" id="ARBA00010547"/>
    </source>
</evidence>
<evidence type="ECO:0000256" key="2">
    <source>
        <dbReference type="ARBA" id="ARBA00004906"/>
    </source>
</evidence>
<evidence type="ECO:0000256" key="5">
    <source>
        <dbReference type="ARBA" id="ARBA00022618"/>
    </source>
</evidence>
<comment type="caution">
    <text evidence="15">The sequence shown here is derived from an EMBL/GenBank/DDBJ whole genome shotgun (WGS) entry which is preliminary data.</text>
</comment>
<proteinExistence type="inferred from homology"/>
<dbReference type="PANTHER" id="PTHR12827:SF3">
    <property type="entry name" value="ANAPHASE-PROMOTING COMPLEX SUBUNIT 1"/>
    <property type="match status" value="1"/>
</dbReference>
<evidence type="ECO:0000259" key="12">
    <source>
        <dbReference type="Pfam" id="PF18122"/>
    </source>
</evidence>
<keyword evidence="7" id="KW-0498">Mitosis</keyword>
<dbReference type="PANTHER" id="PTHR12827">
    <property type="entry name" value="MEIOTIC CHECKPOINT REGULATOR TSG24 FAMILY MEMBER"/>
    <property type="match status" value="1"/>
</dbReference>
<dbReference type="Gene3D" id="1.25.10.10">
    <property type="entry name" value="Leucine-rich Repeat Variant"/>
    <property type="match status" value="2"/>
</dbReference>
<evidence type="ECO:0000256" key="4">
    <source>
        <dbReference type="ARBA" id="ARBA00016070"/>
    </source>
</evidence>
<dbReference type="Pfam" id="PF21282">
    <property type="entry name" value="APC1_3rd"/>
    <property type="match status" value="1"/>
</dbReference>
<dbReference type="InterPro" id="IPR048971">
    <property type="entry name" value="Apc1_3rd"/>
</dbReference>
<evidence type="ECO:0000259" key="14">
    <source>
        <dbReference type="Pfam" id="PF21282"/>
    </source>
</evidence>
<evidence type="ECO:0000256" key="9">
    <source>
        <dbReference type="ARBA" id="ARBA00023242"/>
    </source>
</evidence>
<comment type="pathway">
    <text evidence="2">Protein modification; protein ubiquitination.</text>
</comment>
<dbReference type="InterPro" id="IPR046794">
    <property type="entry name" value="Apc1_MidN"/>
</dbReference>
<keyword evidence="9" id="KW-0539">Nucleus</keyword>
<dbReference type="Pfam" id="PF20518">
    <property type="entry name" value="Apc1_MidN"/>
    <property type="match status" value="1"/>
</dbReference>
<keyword evidence="6" id="KW-0677">Repeat</keyword>
<dbReference type="InterPro" id="IPR049255">
    <property type="entry name" value="Apc1_N"/>
</dbReference>
<reference evidence="15" key="1">
    <citation type="journal article" date="2018" name="Nat. Genet.">
        <title>Extensive intraspecific gene order and gene structural variations between Mo17 and other maize genomes.</title>
        <authorList>
            <person name="Sun S."/>
            <person name="Zhou Y."/>
            <person name="Chen J."/>
            <person name="Shi J."/>
            <person name="Zhao H."/>
            <person name="Zhao H."/>
            <person name="Song W."/>
            <person name="Zhang M."/>
            <person name="Cui Y."/>
            <person name="Dong X."/>
            <person name="Liu H."/>
            <person name="Ma X."/>
            <person name="Jiao Y."/>
            <person name="Wang B."/>
            <person name="Wei X."/>
            <person name="Stein J.C."/>
            <person name="Glaubitz J.C."/>
            <person name="Lu F."/>
            <person name="Yu G."/>
            <person name="Liang C."/>
            <person name="Fengler K."/>
            <person name="Li B."/>
            <person name="Rafalski A."/>
            <person name="Schnable P.S."/>
            <person name="Ware D.H."/>
            <person name="Buckler E.S."/>
            <person name="Lai J."/>
        </authorList>
    </citation>
    <scope>NUCLEOTIDE SEQUENCE [LARGE SCALE GENOMIC DNA]</scope>
    <source>
        <tissue evidence="15">Seedling</tissue>
    </source>
</reference>